<dbReference type="EMBL" id="LAZR01005964">
    <property type="protein sequence ID" value="KKM95767.1"/>
    <property type="molecule type" value="Genomic_DNA"/>
</dbReference>
<dbReference type="InterPro" id="IPR015943">
    <property type="entry name" value="WD40/YVTN_repeat-like_dom_sf"/>
</dbReference>
<comment type="caution">
    <text evidence="4">The sequence shown here is derived from an EMBL/GenBank/DDBJ whole genome shotgun (WGS) entry which is preliminary data.</text>
</comment>
<evidence type="ECO:0000256" key="1">
    <source>
        <dbReference type="ARBA" id="ARBA00022737"/>
    </source>
</evidence>
<organism evidence="4">
    <name type="scientific">marine sediment metagenome</name>
    <dbReference type="NCBI Taxonomy" id="412755"/>
    <lineage>
        <taxon>unclassified sequences</taxon>
        <taxon>metagenomes</taxon>
        <taxon>ecological metagenomes</taxon>
    </lineage>
</organism>
<feature type="non-terminal residue" evidence="4">
    <location>
        <position position="897"/>
    </location>
</feature>
<evidence type="ECO:0000259" key="3">
    <source>
        <dbReference type="Pfam" id="PF15902"/>
    </source>
</evidence>
<dbReference type="PANTHER" id="PTHR43739:SF5">
    <property type="entry name" value="EXO-ALPHA-SIALIDASE"/>
    <property type="match status" value="1"/>
</dbReference>
<dbReference type="SUPFAM" id="SSF50939">
    <property type="entry name" value="Sialidases"/>
    <property type="match status" value="1"/>
</dbReference>
<dbReference type="PANTHER" id="PTHR43739">
    <property type="entry name" value="XYLOGLUCANASE (EUROFUNG)"/>
    <property type="match status" value="1"/>
</dbReference>
<protein>
    <recommendedName>
        <fullName evidence="3">Sortilin N-terminal domain-containing protein</fullName>
    </recommendedName>
</protein>
<evidence type="ECO:0000256" key="2">
    <source>
        <dbReference type="SAM" id="MobiDB-lite"/>
    </source>
</evidence>
<dbReference type="InterPro" id="IPR036278">
    <property type="entry name" value="Sialidase_sf"/>
</dbReference>
<dbReference type="CDD" id="cd15482">
    <property type="entry name" value="Sialidase_non-viral"/>
    <property type="match status" value="1"/>
</dbReference>
<evidence type="ECO:0000313" key="4">
    <source>
        <dbReference type="EMBL" id="KKM95767.1"/>
    </source>
</evidence>
<proteinExistence type="predicted"/>
<dbReference type="AlphaFoldDB" id="A0A0F9PRN3"/>
<dbReference type="SUPFAM" id="SSF110296">
    <property type="entry name" value="Oligoxyloglucan reducing end-specific cellobiohydrolase"/>
    <property type="match status" value="1"/>
</dbReference>
<gene>
    <name evidence="4" type="ORF">LCGC14_1184920</name>
</gene>
<dbReference type="GO" id="GO:0010411">
    <property type="term" value="P:xyloglucan metabolic process"/>
    <property type="evidence" value="ECO:0007669"/>
    <property type="project" value="TreeGrafter"/>
</dbReference>
<name>A0A0F9PRN3_9ZZZZ</name>
<keyword evidence="1" id="KW-0677">Repeat</keyword>
<dbReference type="InterPro" id="IPR031778">
    <property type="entry name" value="Sortilin_N"/>
</dbReference>
<dbReference type="InterPro" id="IPR052025">
    <property type="entry name" value="Xyloglucanase_GH74"/>
</dbReference>
<dbReference type="Pfam" id="PF15902">
    <property type="entry name" value="Sortilin-Vps10"/>
    <property type="match status" value="1"/>
</dbReference>
<accession>A0A0F9PRN3</accession>
<dbReference type="Gene3D" id="2.130.10.10">
    <property type="entry name" value="YVTN repeat-like/Quinoprotein amine dehydrogenase"/>
    <property type="match status" value="4"/>
</dbReference>
<sequence length="897" mass="99652">MSIRIAKTVILILFFVSISFAGSFTAEEDPPEIEIYSPDLFNELEYRMVGPSRGGRVTAVAGHRSQPSTFYMGACGGGVWKTTDYGITWHNVSDGYFATGSIGAIRVAYSDPNVVYVATGSDGLRSNVIIGKGVYKSTDAGKTWAHLGLEKTGNSGAVLIHPDDPDLVYVAAIGNPFAPNPERGVYRSRDGGQTWENVLFISDKTGAVDLEFAPDNPATVYASMWRAERKPWTIISGGREGGVYKSTDEGDTWIQLTSGLPNSLIGKSDLAVSAGDPNRVYVLIEAPGDEGGLYRSDDRGEEWTQVTDNMPIRNRPFYYTNLDAHPKNPDTLWASANAFLKSTDAGKTWKSKSVPHGDNHDMWINPDNPDIFIQSNDGGANVTLDGGKTWSSQHNQPTAELYQVDISDDFPYRLYAGQQDNSTISVPSFPPRSIPGGYTALWESHGGCETGPAVPKPGDPDIVYANCKGRFGVYNRRTGQEQQYYVGFWNIYGHNPRDLLYRFQRVAPIHVSPHNPDKVYHTSQFVHVTVNGGRTWNTISPDLTAFTPETQVRSGEPITNDITGEEHFSVIYEIQESPHEPGVIWVGANDGPIHITRDNGEAWKEVTPPGLGPYGRVQTIEVSPHCPAKAYACILRYQLGDFAPYVFKTEDYGRTWSLLTTGTNGIPGDYPVRVVREDPDREGLLYAGTEFGMFISFDDGKRWQSFQLNLPATPVTDIKIVDKDLVLSTMGRSFWILYDITPLHEISQNITSDKAYLFKVKDPFRLYRSRFSRRSGGSTDPQYPRPGANIDYFLSTELESQIKLEILDDQGNLVREFSDEEKKIPVPEEERMSEDEGRARISPAPVLSRSAGFHRFLWDLRYPGPVREGTGRRERSGPMAPPGIYQARLSLDGRSHT</sequence>
<feature type="domain" description="Sortilin N-terminal" evidence="3">
    <location>
        <begin position="79"/>
        <end position="198"/>
    </location>
</feature>
<reference evidence="4" key="1">
    <citation type="journal article" date="2015" name="Nature">
        <title>Complex archaea that bridge the gap between prokaryotes and eukaryotes.</title>
        <authorList>
            <person name="Spang A."/>
            <person name="Saw J.H."/>
            <person name="Jorgensen S.L."/>
            <person name="Zaremba-Niedzwiedzka K."/>
            <person name="Martijn J."/>
            <person name="Lind A.E."/>
            <person name="van Eijk R."/>
            <person name="Schleper C."/>
            <person name="Guy L."/>
            <person name="Ettema T.J."/>
        </authorList>
    </citation>
    <scope>NUCLEOTIDE SEQUENCE</scope>
</reference>
<feature type="region of interest" description="Disordered" evidence="2">
    <location>
        <begin position="867"/>
        <end position="897"/>
    </location>
</feature>